<dbReference type="GO" id="GO:0032968">
    <property type="term" value="P:positive regulation of transcription elongation by RNA polymerase II"/>
    <property type="evidence" value="ECO:0007669"/>
    <property type="project" value="TreeGrafter"/>
</dbReference>
<feature type="compositionally biased region" description="Low complexity" evidence="1">
    <location>
        <begin position="73"/>
        <end position="85"/>
    </location>
</feature>
<accession>A0AA39SC15</accession>
<dbReference type="AlphaFoldDB" id="A0AA39SC15"/>
<reference evidence="2" key="2">
    <citation type="submission" date="2023-06" db="EMBL/GenBank/DDBJ databases">
        <authorList>
            <person name="Swenson N.G."/>
            <person name="Wegrzyn J.L."/>
            <person name="Mcevoy S.L."/>
        </authorList>
    </citation>
    <scope>NUCLEOTIDE SEQUENCE</scope>
    <source>
        <strain evidence="2">NS2018</strain>
        <tissue evidence="2">Leaf</tissue>
    </source>
</reference>
<feature type="compositionally biased region" description="Basic and acidic residues" evidence="1">
    <location>
        <begin position="367"/>
        <end position="380"/>
    </location>
</feature>
<feature type="compositionally biased region" description="Acidic residues" evidence="1">
    <location>
        <begin position="311"/>
        <end position="328"/>
    </location>
</feature>
<name>A0AA39SC15_ACESA</name>
<gene>
    <name evidence="2" type="ORF">LWI29_011537</name>
</gene>
<reference evidence="2" key="1">
    <citation type="journal article" date="2022" name="Plant J.">
        <title>Strategies of tolerance reflected in two North American maple genomes.</title>
        <authorList>
            <person name="McEvoy S.L."/>
            <person name="Sezen U.U."/>
            <person name="Trouern-Trend A."/>
            <person name="McMahon S.M."/>
            <person name="Schaberg P.G."/>
            <person name="Yang J."/>
            <person name="Wegrzyn J.L."/>
            <person name="Swenson N.G."/>
        </authorList>
    </citation>
    <scope>NUCLEOTIDE SEQUENCE</scope>
    <source>
        <strain evidence="2">NS2018</strain>
    </source>
</reference>
<feature type="compositionally biased region" description="Basic and acidic residues" evidence="1">
    <location>
        <begin position="819"/>
        <end position="837"/>
    </location>
</feature>
<dbReference type="GO" id="GO:1990269">
    <property type="term" value="F:RNA polymerase II C-terminal domain phosphoserine binding"/>
    <property type="evidence" value="ECO:0007669"/>
    <property type="project" value="TreeGrafter"/>
</dbReference>
<feature type="compositionally biased region" description="Pro residues" evidence="1">
    <location>
        <begin position="253"/>
        <end position="265"/>
    </location>
</feature>
<feature type="compositionally biased region" description="Acidic residues" evidence="1">
    <location>
        <begin position="288"/>
        <end position="298"/>
    </location>
</feature>
<evidence type="ECO:0000256" key="1">
    <source>
        <dbReference type="SAM" id="MobiDB-lite"/>
    </source>
</evidence>
<feature type="compositionally biased region" description="Basic and acidic residues" evidence="1">
    <location>
        <begin position="329"/>
        <end position="347"/>
    </location>
</feature>
<feature type="compositionally biased region" description="Basic and acidic residues" evidence="1">
    <location>
        <begin position="186"/>
        <end position="196"/>
    </location>
</feature>
<dbReference type="EMBL" id="JAUESC010000382">
    <property type="protein sequence ID" value="KAK0586740.1"/>
    <property type="molecule type" value="Genomic_DNA"/>
</dbReference>
<dbReference type="Proteomes" id="UP001168877">
    <property type="component" value="Unassembled WGS sequence"/>
</dbReference>
<feature type="compositionally biased region" description="Acidic residues" evidence="1">
    <location>
        <begin position="774"/>
        <end position="788"/>
    </location>
</feature>
<feature type="compositionally biased region" description="Acidic residues" evidence="1">
    <location>
        <begin position="799"/>
        <end position="818"/>
    </location>
</feature>
<feature type="compositionally biased region" description="Low complexity" evidence="1">
    <location>
        <begin position="118"/>
        <end position="142"/>
    </location>
</feature>
<dbReference type="PANTHER" id="PTHR23146">
    <property type="entry name" value="LEO1 PROTEIN"/>
    <property type="match status" value="1"/>
</dbReference>
<comment type="caution">
    <text evidence="2">The sequence shown here is derived from an EMBL/GenBank/DDBJ whole genome shotgun (WGS) entry which is preliminary data.</text>
</comment>
<feature type="compositionally biased region" description="Basic and acidic residues" evidence="1">
    <location>
        <begin position="789"/>
        <end position="798"/>
    </location>
</feature>
<sequence>MISSEIFTRLHARLPRLCDFDTVCDLQARAVKNSEAASKRHAAGLAKDGIASPDGDDHSDGGEEAGDASRGGAVNTPAATAAVTPSRKGKEKAGASRGVGSADRRRAESGPSPARPKVVASTPAAASTPAVSTAATVPATTALNRKGKEKVGVSGVASDIPIFDADVPETPLDPASDLAPRARNKRPAESAPDHSARPPKRASRVVQFVVSSDEEDVQEPDVAEVPPAQAERSTGAENVAAPPSEGVNEQTPPAAPSQPASPRPASPAVVVDEPEKRHQMMQNLFGDQSEEEEEEIDSEHESNPQPNYASDEAEGGMEAEGEGEAEVDIEGHGEAEVESEGELRNVEPDPVESEGERDQSSQEVDVVDQREESEARYTDSDEKEEYGQRVVTSRRRDVIESGSERSEENRYPDNEDEEVDQARSASRSPEEEKDEAHISHSVAEIRDVFGDSDDEDAGEYAIRNDIDQDSNRSPIEEEGSYGKIGAPLELEIPLRPPPADPSKMNMIKVSNIMGIDPKPFDPKTYVEEDTFVTDESGSKKRIRLENNIVRWRTVKNPDGTASYESNARFVRWSDGSLQLLIGNEVLDISVQDAQHDQAHLFLRHGKGILQSQGRISRKMRFMPSSLSSNSHRLLTALVDSRHKKVYKVKNCVTDIDPEREKEEKEKAESQNIRANVLLNRKREKVNRKYTQTVDRRRQLSTGYLEDALEEDDEMDYHNSRNSRRRFEEELEAEARAEKRIINAKKSQGHREIPRKSSLPAAKLSRRPVDFSDSEREESEYETDGEDDERSPLRKRIEEPEAEYEEDEEEEEEHEEEEPDINRASEEEAEEPKQKGKDTGSSLKRKAIESDEDSPPRKVPTHRRMAVVYDSDEE</sequence>
<dbReference type="GO" id="GO:0006368">
    <property type="term" value="P:transcription elongation by RNA polymerase II"/>
    <property type="evidence" value="ECO:0007669"/>
    <property type="project" value="InterPro"/>
</dbReference>
<feature type="compositionally biased region" description="Basic and acidic residues" evidence="1">
    <location>
        <begin position="394"/>
        <end position="413"/>
    </location>
</feature>
<feature type="region of interest" description="Disordered" evidence="1">
    <location>
        <begin position="704"/>
        <end position="725"/>
    </location>
</feature>
<organism evidence="2 3">
    <name type="scientific">Acer saccharum</name>
    <name type="common">Sugar maple</name>
    <dbReference type="NCBI Taxonomy" id="4024"/>
    <lineage>
        <taxon>Eukaryota</taxon>
        <taxon>Viridiplantae</taxon>
        <taxon>Streptophyta</taxon>
        <taxon>Embryophyta</taxon>
        <taxon>Tracheophyta</taxon>
        <taxon>Spermatophyta</taxon>
        <taxon>Magnoliopsida</taxon>
        <taxon>eudicotyledons</taxon>
        <taxon>Gunneridae</taxon>
        <taxon>Pentapetalae</taxon>
        <taxon>rosids</taxon>
        <taxon>malvids</taxon>
        <taxon>Sapindales</taxon>
        <taxon>Sapindaceae</taxon>
        <taxon>Hippocastanoideae</taxon>
        <taxon>Acereae</taxon>
        <taxon>Acer</taxon>
    </lineage>
</organism>
<dbReference type="Pfam" id="PF04004">
    <property type="entry name" value="Leo1"/>
    <property type="match status" value="1"/>
</dbReference>
<dbReference type="GO" id="GO:0016593">
    <property type="term" value="C:Cdc73/Paf1 complex"/>
    <property type="evidence" value="ECO:0007669"/>
    <property type="project" value="InterPro"/>
</dbReference>
<evidence type="ECO:0000313" key="3">
    <source>
        <dbReference type="Proteomes" id="UP001168877"/>
    </source>
</evidence>
<feature type="compositionally biased region" description="Basic and acidic residues" evidence="1">
    <location>
        <begin position="428"/>
        <end position="449"/>
    </location>
</feature>
<dbReference type="InterPro" id="IPR007149">
    <property type="entry name" value="Leo1"/>
</dbReference>
<evidence type="ECO:0008006" key="4">
    <source>
        <dbReference type="Google" id="ProtNLM"/>
    </source>
</evidence>
<protein>
    <recommendedName>
        <fullName evidence="4">RNA polymerase-associated protein LEO1</fullName>
    </recommendedName>
</protein>
<feature type="region of interest" description="Disordered" evidence="1">
    <location>
        <begin position="741"/>
        <end position="873"/>
    </location>
</feature>
<evidence type="ECO:0000313" key="2">
    <source>
        <dbReference type="EMBL" id="KAK0586740.1"/>
    </source>
</evidence>
<feature type="region of interest" description="Disordered" evidence="1">
    <location>
        <begin position="33"/>
        <end position="486"/>
    </location>
</feature>
<feature type="compositionally biased region" description="Acidic residues" evidence="1">
    <location>
        <begin position="212"/>
        <end position="222"/>
    </location>
</feature>
<dbReference type="PANTHER" id="PTHR23146:SF0">
    <property type="entry name" value="RNA POLYMERASE-ASSOCIATED PROTEIN LEO1"/>
    <property type="match status" value="1"/>
</dbReference>
<keyword evidence="3" id="KW-1185">Reference proteome</keyword>
<proteinExistence type="predicted"/>